<evidence type="ECO:0000259" key="1">
    <source>
        <dbReference type="PROSITE" id="PS51186"/>
    </source>
</evidence>
<evidence type="ECO:0000313" key="3">
    <source>
        <dbReference type="Proteomes" id="UP001161391"/>
    </source>
</evidence>
<reference evidence="2" key="1">
    <citation type="journal article" date="2014" name="Int. J. Syst. Evol. Microbiol.">
        <title>Complete genome of a new Firmicutes species belonging to the dominant human colonic microbiota ('Ruminococcus bicirculans') reveals two chromosomes and a selective capacity to utilize plant glucans.</title>
        <authorList>
            <consortium name="NISC Comparative Sequencing Program"/>
            <person name="Wegmann U."/>
            <person name="Louis P."/>
            <person name="Goesmann A."/>
            <person name="Henrissat B."/>
            <person name="Duncan S.H."/>
            <person name="Flint H.J."/>
        </authorList>
    </citation>
    <scope>NUCLEOTIDE SEQUENCE</scope>
    <source>
        <strain evidence="2">NBRC 108219</strain>
    </source>
</reference>
<dbReference type="Proteomes" id="UP001161391">
    <property type="component" value="Unassembled WGS sequence"/>
</dbReference>
<feature type="domain" description="N-acetyltransferase" evidence="1">
    <location>
        <begin position="14"/>
        <end position="169"/>
    </location>
</feature>
<dbReference type="InterPro" id="IPR000182">
    <property type="entry name" value="GNAT_dom"/>
</dbReference>
<proteinExistence type="predicted"/>
<evidence type="ECO:0000313" key="2">
    <source>
        <dbReference type="EMBL" id="GLQ24638.1"/>
    </source>
</evidence>
<sequence length="179" mass="19528">MTAIHTKMTDGRALCLRPLQDGDAALIEAGIIALSDRSRYLRFFSGFKQAPPSVLTLLTDFDEDHLAWGAVDASLDDKPAIAAAHIIRTDTLPDTRGDFSIAVLDDYHHQGVARALMQCLFSDALTDGFIHAEFDVLRENKAALSLFKWLGGRTLTAAGNVVHMEIDIQHALSVMGAPR</sequence>
<dbReference type="Pfam" id="PF00583">
    <property type="entry name" value="Acetyltransf_1"/>
    <property type="match status" value="1"/>
</dbReference>
<protein>
    <recommendedName>
        <fullName evidence="1">N-acetyltransferase domain-containing protein</fullName>
    </recommendedName>
</protein>
<dbReference type="EMBL" id="BSNK01000002">
    <property type="protein sequence ID" value="GLQ24638.1"/>
    <property type="molecule type" value="Genomic_DNA"/>
</dbReference>
<organism evidence="2 3">
    <name type="scientific">Algimonas ampicilliniresistens</name>
    <dbReference type="NCBI Taxonomy" id="1298735"/>
    <lineage>
        <taxon>Bacteria</taxon>
        <taxon>Pseudomonadati</taxon>
        <taxon>Pseudomonadota</taxon>
        <taxon>Alphaproteobacteria</taxon>
        <taxon>Maricaulales</taxon>
        <taxon>Robiginitomaculaceae</taxon>
        <taxon>Algimonas</taxon>
    </lineage>
</organism>
<accession>A0ABQ5VCX8</accession>
<keyword evidence="3" id="KW-1185">Reference proteome</keyword>
<dbReference type="PROSITE" id="PS51186">
    <property type="entry name" value="GNAT"/>
    <property type="match status" value="1"/>
</dbReference>
<gene>
    <name evidence="2" type="ORF">GCM10007853_25120</name>
</gene>
<comment type="caution">
    <text evidence="2">The sequence shown here is derived from an EMBL/GenBank/DDBJ whole genome shotgun (WGS) entry which is preliminary data.</text>
</comment>
<dbReference type="RefSeq" id="WP_284391291.1">
    <property type="nucleotide sequence ID" value="NZ_BSNK01000002.1"/>
</dbReference>
<dbReference type="SUPFAM" id="SSF55729">
    <property type="entry name" value="Acyl-CoA N-acyltransferases (Nat)"/>
    <property type="match status" value="1"/>
</dbReference>
<dbReference type="Gene3D" id="3.40.630.30">
    <property type="match status" value="1"/>
</dbReference>
<reference evidence="2" key="2">
    <citation type="submission" date="2023-01" db="EMBL/GenBank/DDBJ databases">
        <title>Draft genome sequence of Algimonas ampicilliniresistens strain NBRC 108219.</title>
        <authorList>
            <person name="Sun Q."/>
            <person name="Mori K."/>
        </authorList>
    </citation>
    <scope>NUCLEOTIDE SEQUENCE</scope>
    <source>
        <strain evidence="2">NBRC 108219</strain>
    </source>
</reference>
<dbReference type="InterPro" id="IPR016181">
    <property type="entry name" value="Acyl_CoA_acyltransferase"/>
</dbReference>
<name>A0ABQ5VCX8_9PROT</name>